<dbReference type="InterPro" id="IPR029463">
    <property type="entry name" value="Lys_MEP"/>
</dbReference>
<keyword evidence="1" id="KW-0732">Signal</keyword>
<evidence type="ECO:0000313" key="4">
    <source>
        <dbReference type="Proteomes" id="UP000807025"/>
    </source>
</evidence>
<feature type="chain" id="PRO_5040504190" evidence="1">
    <location>
        <begin position="22"/>
        <end position="369"/>
    </location>
</feature>
<reference evidence="3" key="1">
    <citation type="submission" date="2020-11" db="EMBL/GenBank/DDBJ databases">
        <authorList>
            <consortium name="DOE Joint Genome Institute"/>
            <person name="Ahrendt S."/>
            <person name="Riley R."/>
            <person name="Andreopoulos W."/>
            <person name="Labutti K."/>
            <person name="Pangilinan J."/>
            <person name="Ruiz-Duenas F.J."/>
            <person name="Barrasa J.M."/>
            <person name="Sanchez-Garcia M."/>
            <person name="Camarero S."/>
            <person name="Miyauchi S."/>
            <person name="Serrano A."/>
            <person name="Linde D."/>
            <person name="Babiker R."/>
            <person name="Drula E."/>
            <person name="Ayuso-Fernandez I."/>
            <person name="Pacheco R."/>
            <person name="Padilla G."/>
            <person name="Ferreira P."/>
            <person name="Barriuso J."/>
            <person name="Kellner H."/>
            <person name="Castanera R."/>
            <person name="Alfaro M."/>
            <person name="Ramirez L."/>
            <person name="Pisabarro A.G."/>
            <person name="Kuo A."/>
            <person name="Tritt A."/>
            <person name="Lipzen A."/>
            <person name="He G."/>
            <person name="Yan M."/>
            <person name="Ng V."/>
            <person name="Cullen D."/>
            <person name="Martin F."/>
            <person name="Rosso M.-N."/>
            <person name="Henrissat B."/>
            <person name="Hibbett D."/>
            <person name="Martinez A.T."/>
            <person name="Grigoriev I.V."/>
        </authorList>
    </citation>
    <scope>NUCLEOTIDE SEQUENCE</scope>
    <source>
        <strain evidence="3">ATCC 90797</strain>
    </source>
</reference>
<comment type="caution">
    <text evidence="3">The sequence shown here is derived from an EMBL/GenBank/DDBJ whole genome shotgun (WGS) entry which is preliminary data.</text>
</comment>
<proteinExistence type="predicted"/>
<organism evidence="3 4">
    <name type="scientific">Pleurotus eryngii</name>
    <name type="common">Boletus of the steppes</name>
    <dbReference type="NCBI Taxonomy" id="5323"/>
    <lineage>
        <taxon>Eukaryota</taxon>
        <taxon>Fungi</taxon>
        <taxon>Dikarya</taxon>
        <taxon>Basidiomycota</taxon>
        <taxon>Agaricomycotina</taxon>
        <taxon>Agaricomycetes</taxon>
        <taxon>Agaricomycetidae</taxon>
        <taxon>Agaricales</taxon>
        <taxon>Pleurotineae</taxon>
        <taxon>Pleurotaceae</taxon>
        <taxon>Pleurotus</taxon>
    </lineage>
</organism>
<dbReference type="Proteomes" id="UP000807025">
    <property type="component" value="Unassembled WGS sequence"/>
</dbReference>
<sequence length="369" mass="40759">MASFTKLAVFCLLISSSLVAALPSPKSGGLLTSTQEFNVDVPAATDQITFSHCTADQERTISTVIPDVWYLDNIDRNHTAAIDDRYKIWFGSYTQARFGEVIGRMAAIRHVHFEDWTYECDPGCGLLAPLAHAFVNPNNRSVVKLCPLFWKYDDNERIAMLIMDHLPIHEASHFPPGYTQAGTNAFTSEFHGAHLARALAHASPDRAVVNADSYAFFARYRVGCHFCACQVALRHWCSCAADAFDSHSVSLPGTFLEGLQKASTRNETPIIALTQPPSKIPYEPANIDPQWMGQVRGIIREVSLTRAFAFSAMVTALSLALSGLMKGIGTLAGVFYFPRHWSENGTLVAVHGSAKRRRAERKGLKIKKQ</sequence>
<dbReference type="AlphaFoldDB" id="A0A9P5ZP39"/>
<keyword evidence="4" id="KW-1185">Reference proteome</keyword>
<dbReference type="InterPro" id="IPR024079">
    <property type="entry name" value="MetalloPept_cat_dom_sf"/>
</dbReference>
<protein>
    <submittedName>
        <fullName evidence="3">Zincin</fullName>
    </submittedName>
</protein>
<gene>
    <name evidence="3" type="ORF">BDN71DRAFT_1433780</name>
</gene>
<feature type="signal peptide" evidence="1">
    <location>
        <begin position="1"/>
        <end position="21"/>
    </location>
</feature>
<feature type="domain" description="Lysine-specific metallo-endopeptidase" evidence="2">
    <location>
        <begin position="81"/>
        <end position="218"/>
    </location>
</feature>
<dbReference type="Pfam" id="PF14521">
    <property type="entry name" value="Aspzincin_M35"/>
    <property type="match status" value="1"/>
</dbReference>
<evidence type="ECO:0000256" key="1">
    <source>
        <dbReference type="SAM" id="SignalP"/>
    </source>
</evidence>
<dbReference type="SUPFAM" id="SSF55486">
    <property type="entry name" value="Metalloproteases ('zincins'), catalytic domain"/>
    <property type="match status" value="1"/>
</dbReference>
<accession>A0A9P5ZP39</accession>
<evidence type="ECO:0000259" key="2">
    <source>
        <dbReference type="Pfam" id="PF14521"/>
    </source>
</evidence>
<dbReference type="Gene3D" id="3.40.390.10">
    <property type="entry name" value="Collagenase (Catalytic Domain)"/>
    <property type="match status" value="1"/>
</dbReference>
<dbReference type="GO" id="GO:0004222">
    <property type="term" value="F:metalloendopeptidase activity"/>
    <property type="evidence" value="ECO:0007669"/>
    <property type="project" value="InterPro"/>
</dbReference>
<dbReference type="EMBL" id="MU154614">
    <property type="protein sequence ID" value="KAF9491658.1"/>
    <property type="molecule type" value="Genomic_DNA"/>
</dbReference>
<evidence type="ECO:0000313" key="3">
    <source>
        <dbReference type="EMBL" id="KAF9491658.1"/>
    </source>
</evidence>
<name>A0A9P5ZP39_PLEER</name>
<dbReference type="OrthoDB" id="412874at2759"/>